<dbReference type="InterPro" id="IPR050071">
    <property type="entry name" value="Dehydroquinate_synthase"/>
</dbReference>
<keyword evidence="12 18" id="KW-0547">Nucleotide-binding</keyword>
<dbReference type="GO" id="GO:0003856">
    <property type="term" value="F:3-dehydroquinate synthase activity"/>
    <property type="evidence" value="ECO:0007669"/>
    <property type="project" value="UniProtKB-UniRule"/>
</dbReference>
<comment type="cofactor">
    <cofactor evidence="2 18">
        <name>NAD(+)</name>
        <dbReference type="ChEBI" id="CHEBI:57540"/>
    </cofactor>
</comment>
<comment type="cofactor">
    <cofactor evidence="18">
        <name>Co(2+)</name>
        <dbReference type="ChEBI" id="CHEBI:48828"/>
    </cofactor>
    <cofactor evidence="18">
        <name>Zn(2+)</name>
        <dbReference type="ChEBI" id="CHEBI:29105"/>
    </cofactor>
    <text evidence="18">Binds 1 divalent metal cation per subunit. Can use either Co(2+) or Zn(2+).</text>
</comment>
<dbReference type="PANTHER" id="PTHR43622:SF7">
    <property type="entry name" value="3-DEHYDROQUINATE SYNTHASE, CHLOROPLASTIC"/>
    <property type="match status" value="1"/>
</dbReference>
<evidence type="ECO:0000256" key="12">
    <source>
        <dbReference type="ARBA" id="ARBA00022741"/>
    </source>
</evidence>
<evidence type="ECO:0000256" key="2">
    <source>
        <dbReference type="ARBA" id="ARBA00001911"/>
    </source>
</evidence>
<evidence type="ECO:0000256" key="10">
    <source>
        <dbReference type="ARBA" id="ARBA00022605"/>
    </source>
</evidence>
<evidence type="ECO:0000259" key="20">
    <source>
        <dbReference type="Pfam" id="PF24621"/>
    </source>
</evidence>
<evidence type="ECO:0000256" key="9">
    <source>
        <dbReference type="ARBA" id="ARBA00022490"/>
    </source>
</evidence>
<feature type="binding site" evidence="18">
    <location>
        <position position="275"/>
    </location>
    <ligand>
        <name>Zn(2+)</name>
        <dbReference type="ChEBI" id="CHEBI:29105"/>
    </ligand>
</feature>
<evidence type="ECO:0000256" key="14">
    <source>
        <dbReference type="ARBA" id="ARBA00023027"/>
    </source>
</evidence>
<keyword evidence="11 18" id="KW-0479">Metal-binding</keyword>
<proteinExistence type="inferred from homology"/>
<dbReference type="CDD" id="cd08195">
    <property type="entry name" value="DHQS"/>
    <property type="match status" value="1"/>
</dbReference>
<reference evidence="21" key="2">
    <citation type="submission" date="2020-09" db="EMBL/GenBank/DDBJ databases">
        <authorList>
            <person name="Sun Q."/>
            <person name="Kim S."/>
        </authorList>
    </citation>
    <scope>NUCLEOTIDE SEQUENCE</scope>
    <source>
        <strain evidence="21">KCTC 42590</strain>
    </source>
</reference>
<dbReference type="EMBL" id="BNCI01000001">
    <property type="protein sequence ID" value="GHF10672.1"/>
    <property type="molecule type" value="Genomic_DNA"/>
</dbReference>
<dbReference type="FunFam" id="3.40.50.1970:FF:000001">
    <property type="entry name" value="3-dehydroquinate synthase"/>
    <property type="match status" value="1"/>
</dbReference>
<dbReference type="AlphaFoldDB" id="A0A919AIB7"/>
<feature type="binding site" evidence="18">
    <location>
        <begin position="139"/>
        <end position="140"/>
    </location>
    <ligand>
        <name>NAD(+)</name>
        <dbReference type="ChEBI" id="CHEBI:57540"/>
    </ligand>
</feature>
<evidence type="ECO:0000256" key="8">
    <source>
        <dbReference type="ARBA" id="ARBA00017684"/>
    </source>
</evidence>
<comment type="caution">
    <text evidence="18">Lacks conserved residue(s) required for the propagation of feature annotation.</text>
</comment>
<keyword evidence="10 18" id="KW-0028">Amino-acid biosynthesis</keyword>
<keyword evidence="14 18" id="KW-0520">NAD</keyword>
<feature type="binding site" evidence="18">
    <location>
        <position position="257"/>
    </location>
    <ligand>
        <name>Zn(2+)</name>
        <dbReference type="ChEBI" id="CHEBI:29105"/>
    </ligand>
</feature>
<dbReference type="GO" id="GO:0009073">
    <property type="term" value="P:aromatic amino acid family biosynthetic process"/>
    <property type="evidence" value="ECO:0007669"/>
    <property type="project" value="UniProtKB-KW"/>
</dbReference>
<keyword evidence="15 18" id="KW-0057">Aromatic amino acid biosynthesis</keyword>
<dbReference type="InterPro" id="IPR056179">
    <property type="entry name" value="DHQS_C"/>
</dbReference>
<feature type="binding site" evidence="18">
    <location>
        <position position="152"/>
    </location>
    <ligand>
        <name>NAD(+)</name>
        <dbReference type="ChEBI" id="CHEBI:57540"/>
    </ligand>
</feature>
<feature type="binding site" evidence="18">
    <location>
        <position position="161"/>
    </location>
    <ligand>
        <name>NAD(+)</name>
        <dbReference type="ChEBI" id="CHEBI:57540"/>
    </ligand>
</feature>
<keyword evidence="9 18" id="KW-0963">Cytoplasm</keyword>
<evidence type="ECO:0000256" key="16">
    <source>
        <dbReference type="ARBA" id="ARBA00023239"/>
    </source>
</evidence>
<dbReference type="GO" id="GO:0000166">
    <property type="term" value="F:nucleotide binding"/>
    <property type="evidence" value="ECO:0007669"/>
    <property type="project" value="UniProtKB-KW"/>
</dbReference>
<dbReference type="Proteomes" id="UP000630923">
    <property type="component" value="Unassembled WGS sequence"/>
</dbReference>
<comment type="function">
    <text evidence="3 18">Catalyzes the conversion of 3-deoxy-D-arabino-heptulosonate 7-phosphate (DAHP) to dehydroquinate (DHQ).</text>
</comment>
<evidence type="ECO:0000256" key="18">
    <source>
        <dbReference type="HAMAP-Rule" id="MF_00110"/>
    </source>
</evidence>
<dbReference type="HAMAP" id="MF_00110">
    <property type="entry name" value="DHQ_synthase"/>
    <property type="match status" value="1"/>
</dbReference>
<reference evidence="21" key="1">
    <citation type="journal article" date="2014" name="Int. J. Syst. Evol. Microbiol.">
        <title>Complete genome sequence of Corynebacterium casei LMG S-19264T (=DSM 44701T), isolated from a smear-ripened cheese.</title>
        <authorList>
            <consortium name="US DOE Joint Genome Institute (JGI-PGF)"/>
            <person name="Walter F."/>
            <person name="Albersmeier A."/>
            <person name="Kalinowski J."/>
            <person name="Ruckert C."/>
        </authorList>
    </citation>
    <scope>NUCLEOTIDE SEQUENCE</scope>
    <source>
        <strain evidence="21">KCTC 42590</strain>
    </source>
</reference>
<evidence type="ECO:0000256" key="6">
    <source>
        <dbReference type="ARBA" id="ARBA00005412"/>
    </source>
</evidence>
<keyword evidence="13 18" id="KW-0862">Zinc</keyword>
<dbReference type="InterPro" id="IPR016037">
    <property type="entry name" value="DHQ_synth_AroB"/>
</dbReference>
<dbReference type="PIRSF" id="PIRSF001455">
    <property type="entry name" value="DHQ_synth"/>
    <property type="match status" value="1"/>
</dbReference>
<comment type="subcellular location">
    <subcellularLocation>
        <location evidence="4 18">Cytoplasm</location>
    </subcellularLocation>
</comment>
<keyword evidence="16 18" id="KW-0456">Lyase</keyword>
<name>A0A919AIB7_9PROT</name>
<feature type="domain" description="3-dehydroquinate synthase C-terminal" evidence="20">
    <location>
        <begin position="191"/>
        <end position="339"/>
    </location>
</feature>
<dbReference type="InterPro" id="IPR030960">
    <property type="entry name" value="DHQS/DOIS_N"/>
</dbReference>
<dbReference type="GO" id="GO:0005737">
    <property type="term" value="C:cytoplasm"/>
    <property type="evidence" value="ECO:0007669"/>
    <property type="project" value="UniProtKB-SubCell"/>
</dbReference>
<evidence type="ECO:0000256" key="1">
    <source>
        <dbReference type="ARBA" id="ARBA00001393"/>
    </source>
</evidence>
<feature type="binding site" evidence="18">
    <location>
        <position position="194"/>
    </location>
    <ligand>
        <name>Zn(2+)</name>
        <dbReference type="ChEBI" id="CHEBI:29105"/>
    </ligand>
</feature>
<evidence type="ECO:0000256" key="15">
    <source>
        <dbReference type="ARBA" id="ARBA00023141"/>
    </source>
</evidence>
<comment type="similarity">
    <text evidence="6 18">Belongs to the sugar phosphate cyclases superfamily. Dehydroquinate synthase family.</text>
</comment>
<evidence type="ECO:0000256" key="11">
    <source>
        <dbReference type="ARBA" id="ARBA00022723"/>
    </source>
</evidence>
<comment type="caution">
    <text evidence="21">The sequence shown here is derived from an EMBL/GenBank/DDBJ whole genome shotgun (WGS) entry which is preliminary data.</text>
</comment>
<dbReference type="RefSeq" id="WP_191249553.1">
    <property type="nucleotide sequence ID" value="NZ_BNCI01000001.1"/>
</dbReference>
<dbReference type="GO" id="GO:0046872">
    <property type="term" value="F:metal ion binding"/>
    <property type="evidence" value="ECO:0007669"/>
    <property type="project" value="UniProtKB-KW"/>
</dbReference>
<dbReference type="EC" id="4.2.3.4" evidence="7 18"/>
<dbReference type="GO" id="GO:0008652">
    <property type="term" value="P:amino acid biosynthetic process"/>
    <property type="evidence" value="ECO:0007669"/>
    <property type="project" value="UniProtKB-KW"/>
</dbReference>
<dbReference type="Gene3D" id="1.20.1090.10">
    <property type="entry name" value="Dehydroquinate synthase-like - alpha domain"/>
    <property type="match status" value="1"/>
</dbReference>
<feature type="domain" description="3-dehydroquinate synthase N-terminal" evidence="19">
    <location>
        <begin position="77"/>
        <end position="189"/>
    </location>
</feature>
<evidence type="ECO:0000259" key="19">
    <source>
        <dbReference type="Pfam" id="PF01761"/>
    </source>
</evidence>
<evidence type="ECO:0000313" key="21">
    <source>
        <dbReference type="EMBL" id="GHF10672.1"/>
    </source>
</evidence>
<evidence type="ECO:0000256" key="3">
    <source>
        <dbReference type="ARBA" id="ARBA00003485"/>
    </source>
</evidence>
<evidence type="ECO:0000256" key="4">
    <source>
        <dbReference type="ARBA" id="ARBA00004496"/>
    </source>
</evidence>
<accession>A0A919AIB7</accession>
<dbReference type="PANTHER" id="PTHR43622">
    <property type="entry name" value="3-DEHYDROQUINATE SYNTHASE"/>
    <property type="match status" value="1"/>
</dbReference>
<gene>
    <name evidence="18 21" type="primary">aroB</name>
    <name evidence="21" type="ORF">GCM10017044_00440</name>
</gene>
<dbReference type="GO" id="GO:0009423">
    <property type="term" value="P:chorismate biosynthetic process"/>
    <property type="evidence" value="ECO:0007669"/>
    <property type="project" value="UniProtKB-UniRule"/>
</dbReference>
<organism evidence="21 22">
    <name type="scientific">Kordiimonas sediminis</name>
    <dbReference type="NCBI Taxonomy" id="1735581"/>
    <lineage>
        <taxon>Bacteria</taxon>
        <taxon>Pseudomonadati</taxon>
        <taxon>Pseudomonadota</taxon>
        <taxon>Alphaproteobacteria</taxon>
        <taxon>Kordiimonadales</taxon>
        <taxon>Kordiimonadaceae</taxon>
        <taxon>Kordiimonas</taxon>
    </lineage>
</organism>
<evidence type="ECO:0000256" key="5">
    <source>
        <dbReference type="ARBA" id="ARBA00004661"/>
    </source>
</evidence>
<evidence type="ECO:0000256" key="13">
    <source>
        <dbReference type="ARBA" id="ARBA00022833"/>
    </source>
</evidence>
<dbReference type="Gene3D" id="3.40.50.1970">
    <property type="match status" value="1"/>
</dbReference>
<dbReference type="Pfam" id="PF01761">
    <property type="entry name" value="DHQ_synthase"/>
    <property type="match status" value="1"/>
</dbReference>
<dbReference type="InterPro" id="IPR030963">
    <property type="entry name" value="DHQ_synth_fam"/>
</dbReference>
<evidence type="ECO:0000313" key="22">
    <source>
        <dbReference type="Proteomes" id="UP000630923"/>
    </source>
</evidence>
<protein>
    <recommendedName>
        <fullName evidence="8 18">3-dehydroquinate synthase</fullName>
        <shortName evidence="18">DHQS</shortName>
        <ecNumber evidence="7 18">4.2.3.4</ecNumber>
    </recommendedName>
</protein>
<comment type="pathway">
    <text evidence="5 18">Metabolic intermediate biosynthesis; chorismate biosynthesis; chorismate from D-erythrose 4-phosphate and phosphoenolpyruvate: step 2/7.</text>
</comment>
<dbReference type="Pfam" id="PF24621">
    <property type="entry name" value="DHQS_C"/>
    <property type="match status" value="1"/>
</dbReference>
<evidence type="ECO:0000256" key="17">
    <source>
        <dbReference type="ARBA" id="ARBA00023285"/>
    </source>
</evidence>
<evidence type="ECO:0000256" key="7">
    <source>
        <dbReference type="ARBA" id="ARBA00013031"/>
    </source>
</evidence>
<keyword evidence="22" id="KW-1185">Reference proteome</keyword>
<dbReference type="NCBIfam" id="TIGR01357">
    <property type="entry name" value="aroB"/>
    <property type="match status" value="1"/>
</dbReference>
<keyword evidence="17 18" id="KW-0170">Cobalt</keyword>
<sequence length="375" mass="40064">MTASNAPTLLDTVTVPLGDRSYDIQIGNGLIANLGTVIAPVLDQKRTVIITDENVAPLYLETAQNALEAAGIQTQAITLKAGETTKSFQSYQNLMDQLLTLGVERKDTLIALGGGVIGDLTGFAAATLRRGVNFIQVPTSLLAQVDSSVGGKTGINTPHGKNLVGAFYQPRMVVADISVLNSLPKRELQAGYAEVVKYGLIDDPDFFNWCLANGSNIFNGDHSAQAYAIATSCRSKARIVAEDEREGGKRALLNLGHTFGHALEAECAYDGTLLHGEAVAIGMVMALDLAARLGTGSDTEKDLLTTHLRDVGMKTRPTEIGRKFTSDKLLHHMEQDKKVEAGKMVFIAGGIGRAEVRKDVPVDMVRQVLDASLCS</sequence>
<dbReference type="SUPFAM" id="SSF56796">
    <property type="entry name" value="Dehydroquinate synthase-like"/>
    <property type="match status" value="1"/>
</dbReference>
<comment type="catalytic activity">
    <reaction evidence="1 18">
        <text>7-phospho-2-dehydro-3-deoxy-D-arabino-heptonate = 3-dehydroquinate + phosphate</text>
        <dbReference type="Rhea" id="RHEA:21968"/>
        <dbReference type="ChEBI" id="CHEBI:32364"/>
        <dbReference type="ChEBI" id="CHEBI:43474"/>
        <dbReference type="ChEBI" id="CHEBI:58394"/>
        <dbReference type="EC" id="4.2.3.4"/>
    </reaction>
</comment>
<feature type="binding site" evidence="18">
    <location>
        <begin position="115"/>
        <end position="119"/>
    </location>
    <ligand>
        <name>NAD(+)</name>
        <dbReference type="ChEBI" id="CHEBI:57540"/>
    </ligand>
</feature>